<evidence type="ECO:0000256" key="1">
    <source>
        <dbReference type="SAM" id="MobiDB-lite"/>
    </source>
</evidence>
<evidence type="ECO:0008006" key="4">
    <source>
        <dbReference type="Google" id="ProtNLM"/>
    </source>
</evidence>
<dbReference type="EMBL" id="BRPE01000003">
    <property type="protein sequence ID" value="GLA82224.1"/>
    <property type="molecule type" value="Genomic_DNA"/>
</dbReference>
<gene>
    <name evidence="2" type="ORF">AtubIFM56815_006406</name>
</gene>
<comment type="caution">
    <text evidence="2">The sequence shown here is derived from an EMBL/GenBank/DDBJ whole genome shotgun (WGS) entry which is preliminary data.</text>
</comment>
<accession>A0A9W6AJB9</accession>
<name>A0A9W6AJB9_ASPTU</name>
<dbReference type="Proteomes" id="UP001144157">
    <property type="component" value="Unassembled WGS sequence"/>
</dbReference>
<sequence>MFDEEKTQEVVHGLKTTPEGLVLDPQPSDDPNDPLNWKPSRKARVLSIWAIACFSSQATAMTNMQGSYLQAPLYHKTATQISLSP</sequence>
<feature type="region of interest" description="Disordered" evidence="1">
    <location>
        <begin position="1"/>
        <end position="37"/>
    </location>
</feature>
<proteinExistence type="predicted"/>
<reference evidence="2" key="1">
    <citation type="submission" date="2022-07" db="EMBL/GenBank/DDBJ databases">
        <title>Taxonomy of Aspergillus series Nigri: significant species reduction supported by multi-species coalescent approaches.</title>
        <authorList>
            <person name="Bian C."/>
            <person name="Kusuya Y."/>
            <person name="Sklenar F."/>
            <person name="D'hooge E."/>
            <person name="Yaguchi T."/>
            <person name="Takahashi H."/>
            <person name="Hubka V."/>
        </authorList>
    </citation>
    <scope>NUCLEOTIDE SEQUENCE</scope>
    <source>
        <strain evidence="2">IFM 56815</strain>
    </source>
</reference>
<evidence type="ECO:0000313" key="3">
    <source>
        <dbReference type="Proteomes" id="UP001144157"/>
    </source>
</evidence>
<dbReference type="AlphaFoldDB" id="A0A9W6AJB9"/>
<organism evidence="2 3">
    <name type="scientific">Aspergillus tubingensis</name>
    <dbReference type="NCBI Taxonomy" id="5068"/>
    <lineage>
        <taxon>Eukaryota</taxon>
        <taxon>Fungi</taxon>
        <taxon>Dikarya</taxon>
        <taxon>Ascomycota</taxon>
        <taxon>Pezizomycotina</taxon>
        <taxon>Eurotiomycetes</taxon>
        <taxon>Eurotiomycetidae</taxon>
        <taxon>Eurotiales</taxon>
        <taxon>Aspergillaceae</taxon>
        <taxon>Aspergillus</taxon>
        <taxon>Aspergillus subgen. Circumdati</taxon>
    </lineage>
</organism>
<protein>
    <recommendedName>
        <fullName evidence="4">Major facilitator superfamily (MFS) profile domain-containing protein</fullName>
    </recommendedName>
</protein>
<evidence type="ECO:0000313" key="2">
    <source>
        <dbReference type="EMBL" id="GLA82224.1"/>
    </source>
</evidence>